<protein>
    <recommendedName>
        <fullName evidence="4">ATP-binding protein</fullName>
    </recommendedName>
</protein>
<proteinExistence type="predicted"/>
<accession>A0ABU5XGQ8</accession>
<organism evidence="2 3">
    <name type="scientific">[Mycobacterium] crassicus</name>
    <dbReference type="NCBI Taxonomy" id="2872309"/>
    <lineage>
        <taxon>Bacteria</taxon>
        <taxon>Bacillati</taxon>
        <taxon>Actinomycetota</taxon>
        <taxon>Actinomycetes</taxon>
        <taxon>Mycobacteriales</taxon>
        <taxon>Mycobacteriaceae</taxon>
        <taxon>Mycolicibacter</taxon>
    </lineage>
</organism>
<evidence type="ECO:0000313" key="2">
    <source>
        <dbReference type="EMBL" id="MEB3021480.1"/>
    </source>
</evidence>
<feature type="compositionally biased region" description="Gly residues" evidence="1">
    <location>
        <begin position="474"/>
        <end position="485"/>
    </location>
</feature>
<reference evidence="2 3" key="1">
    <citation type="submission" date="2023-12" db="EMBL/GenBank/DDBJ databases">
        <title>Description of new species of Mycobacterium terrae complex isolated from sewage at the Sao Paulo Zoological Park Foundation in Brazil.</title>
        <authorList>
            <person name="Romagnoli C.L."/>
            <person name="Conceicao E.C."/>
            <person name="Machado E."/>
            <person name="Barreto L.B.P.F."/>
            <person name="Sharma A."/>
            <person name="Silva N.M."/>
            <person name="Marques L.E."/>
            <person name="Juliana M.A."/>
            <person name="Lourenco M.C.S."/>
            <person name="Digiampietri L.A."/>
            <person name="Suffys P.N."/>
            <person name="Viana-Niero C."/>
        </authorList>
    </citation>
    <scope>NUCLEOTIDE SEQUENCE [LARGE SCALE GENOMIC DNA]</scope>
    <source>
        <strain evidence="2 3">MYC098</strain>
    </source>
</reference>
<name>A0ABU5XGQ8_9MYCO</name>
<dbReference type="EMBL" id="JAYJJR010000005">
    <property type="protein sequence ID" value="MEB3021480.1"/>
    <property type="molecule type" value="Genomic_DNA"/>
</dbReference>
<feature type="region of interest" description="Disordered" evidence="1">
    <location>
        <begin position="466"/>
        <end position="487"/>
    </location>
</feature>
<dbReference type="RefSeq" id="WP_225406156.1">
    <property type="nucleotide sequence ID" value="NZ_JAYJJR010000005.1"/>
</dbReference>
<comment type="caution">
    <text evidence="2">The sequence shown here is derived from an EMBL/GenBank/DDBJ whole genome shotgun (WGS) entry which is preliminary data.</text>
</comment>
<evidence type="ECO:0008006" key="4">
    <source>
        <dbReference type="Google" id="ProtNLM"/>
    </source>
</evidence>
<dbReference type="Proteomes" id="UP001299596">
    <property type="component" value="Unassembled WGS sequence"/>
</dbReference>
<evidence type="ECO:0000313" key="3">
    <source>
        <dbReference type="Proteomes" id="UP001299596"/>
    </source>
</evidence>
<gene>
    <name evidence="2" type="ORF">K6T79_10520</name>
</gene>
<sequence length="597" mass="64746">MGTGVLRQLGTPSLELIDVLVREAAQNSWDAGLPEGDLRFSISFKRLGEHAQAWRELIGDSRKGMNIVVGAGELTEDSWILIVGDRGTSGLGGPILAGEQTQPGVSPDFVQFLRNVGEPRDRDLGGGTYGFGKAIFYNLSRCHAIVVDTNCVSGTDRRRLMGAALGAPFTTPRTQYTGRHWWGVTDDRNVPLPLTGSDAADVAAALGLPGFAGGATGTDVVVLLPVLTAVAQEDSKHGDQRQLVDAAAERVVSAILWNLWPRLGSAQRAPQVTISVSVEDEVEKIKKPDEYPFLRPFSEALDAIEAGKGDTIDRERIRYPGAVGHYRIQLCNPDPSSGSRQGLLLAKPFDGPYHHVARMRQARLIVDYLECEPYPGQDFGYAGVFLATREFDQCFADAEPPTHDKWETAGLPEKARLVVKYAMTHLKTRIKDFVAEKAGTRSSDLAGLGRLSSKLAPLLPFDGRIIDDGPRGPRPGGGQAGGGGESRARILEEPRLHLRNGEVRMFAKVKPPKPGHRSLVLSADPFVVLDDGRRERDAPAGAPVPEALGWYDEAWNLLVHGPELSELPPHRANAFLYVEISRIPNAAIGLKIQTSES</sequence>
<evidence type="ECO:0000256" key="1">
    <source>
        <dbReference type="SAM" id="MobiDB-lite"/>
    </source>
</evidence>
<keyword evidence="3" id="KW-1185">Reference proteome</keyword>